<keyword evidence="3" id="KW-1185">Reference proteome</keyword>
<comment type="caution">
    <text evidence="2">The sequence shown here is derived from an EMBL/GenBank/DDBJ whole genome shotgun (WGS) entry which is preliminary data.</text>
</comment>
<dbReference type="Proteomes" id="UP001390669">
    <property type="component" value="Unassembled WGS sequence"/>
</dbReference>
<organism evidence="2 3">
    <name type="scientific">Paraburkholderia guartelaensis</name>
    <dbReference type="NCBI Taxonomy" id="2546446"/>
    <lineage>
        <taxon>Bacteria</taxon>
        <taxon>Pseudomonadati</taxon>
        <taxon>Pseudomonadota</taxon>
        <taxon>Betaproteobacteria</taxon>
        <taxon>Burkholderiales</taxon>
        <taxon>Burkholderiaceae</taxon>
        <taxon>Paraburkholderia</taxon>
    </lineage>
</organism>
<reference evidence="2 3" key="1">
    <citation type="submission" date="2024-01" db="EMBL/GenBank/DDBJ databases">
        <title>The diversity of rhizobia nodulating Mimosa spp. in eleven states of Brazil covering several biomes is determined by host plant, location, and edaphic factors.</title>
        <authorList>
            <person name="Rouws L."/>
            <person name="Barauna A."/>
            <person name="Beukes C."/>
            <person name="De Faria S.M."/>
            <person name="Gross E."/>
            <person name="Dos Reis Junior F.B."/>
            <person name="Simon M."/>
            <person name="Maluk M."/>
            <person name="Odee D.W."/>
            <person name="Kenicer G."/>
            <person name="Young J.P.W."/>
            <person name="Reis V.M."/>
            <person name="Zilli J."/>
            <person name="James E.K."/>
        </authorList>
    </citation>
    <scope>NUCLEOTIDE SEQUENCE [LARGE SCALE GENOMIC DNA]</scope>
    <source>
        <strain evidence="2 3">JPY164</strain>
    </source>
</reference>
<dbReference type="RefSeq" id="WP_406953562.1">
    <property type="nucleotide sequence ID" value="NZ_JAYMRW010000014.1"/>
</dbReference>
<proteinExistence type="predicted"/>
<dbReference type="EMBL" id="JAYMRW010000014">
    <property type="protein sequence ID" value="MEM5451355.1"/>
    <property type="molecule type" value="Genomic_DNA"/>
</dbReference>
<accession>A0ABU9SJ16</accession>
<evidence type="ECO:0000313" key="3">
    <source>
        <dbReference type="Proteomes" id="UP001390669"/>
    </source>
</evidence>
<gene>
    <name evidence="2" type="ORF">VSR33_28160</name>
</gene>
<sequence length="97" mass="9983">MSAFNSSTSLEDELLEDAAAPPPPPPDFEDAEVLCVEVEVDVDVVPLLGALVDELVVLLSFGFDDAAPAEAPLPAPLVEACVPPPYAVVVVVVAVMG</sequence>
<protein>
    <submittedName>
        <fullName evidence="2">Uncharacterized protein</fullName>
    </submittedName>
</protein>
<evidence type="ECO:0000313" key="2">
    <source>
        <dbReference type="EMBL" id="MEM5451355.1"/>
    </source>
</evidence>
<feature type="region of interest" description="Disordered" evidence="1">
    <location>
        <begin position="1"/>
        <end position="28"/>
    </location>
</feature>
<name>A0ABU9SJ16_9BURK</name>
<evidence type="ECO:0000256" key="1">
    <source>
        <dbReference type="SAM" id="MobiDB-lite"/>
    </source>
</evidence>